<comment type="caution">
    <text evidence="2">The sequence shown here is derived from an EMBL/GenBank/DDBJ whole genome shotgun (WGS) entry which is preliminary data.</text>
</comment>
<dbReference type="EMBL" id="MIGV01000001">
    <property type="protein sequence ID" value="PPT78955.1"/>
    <property type="molecule type" value="Genomic_DNA"/>
</dbReference>
<dbReference type="SMART" id="SM00267">
    <property type="entry name" value="GGDEF"/>
    <property type="match status" value="1"/>
</dbReference>
<proteinExistence type="predicted"/>
<evidence type="ECO:0000313" key="3">
    <source>
        <dbReference type="Proteomes" id="UP000238270"/>
    </source>
</evidence>
<dbReference type="SUPFAM" id="SSF55781">
    <property type="entry name" value="GAF domain-like"/>
    <property type="match status" value="1"/>
</dbReference>
<dbReference type="SUPFAM" id="SSF55073">
    <property type="entry name" value="Nucleotide cyclase"/>
    <property type="match status" value="1"/>
</dbReference>
<evidence type="ECO:0000259" key="1">
    <source>
        <dbReference type="PROSITE" id="PS50887"/>
    </source>
</evidence>
<dbReference type="Gene3D" id="3.30.70.270">
    <property type="match status" value="1"/>
</dbReference>
<dbReference type="InterPro" id="IPR003018">
    <property type="entry name" value="GAF"/>
</dbReference>
<evidence type="ECO:0000313" key="2">
    <source>
        <dbReference type="EMBL" id="PPT78955.1"/>
    </source>
</evidence>
<dbReference type="Proteomes" id="UP000238270">
    <property type="component" value="Unassembled WGS sequence"/>
</dbReference>
<dbReference type="Pfam" id="PF01590">
    <property type="entry name" value="GAF"/>
    <property type="match status" value="1"/>
</dbReference>
<name>A0A2S6ZA99_9XANT</name>
<reference evidence="2 3" key="1">
    <citation type="submission" date="2016-08" db="EMBL/GenBank/DDBJ databases">
        <title>Evolution of the type three secretion system and type three effector repertoires in Xanthomonas.</title>
        <authorList>
            <person name="Merda D."/>
            <person name="Briand M."/>
            <person name="Bosis E."/>
            <person name="Rousseau C."/>
            <person name="Portier P."/>
            <person name="Jacques M.-A."/>
            <person name="Fischer-Le Saux M."/>
        </authorList>
    </citation>
    <scope>NUCLEOTIDE SEQUENCE [LARGE SCALE GENOMIC DNA]</scope>
    <source>
        <strain evidence="2 3">CFBP 3122</strain>
    </source>
</reference>
<dbReference type="InterPro" id="IPR000160">
    <property type="entry name" value="GGDEF_dom"/>
</dbReference>
<protein>
    <submittedName>
        <fullName evidence="2">GGDEF domain-containing protein</fullName>
    </submittedName>
</protein>
<dbReference type="CDD" id="cd01949">
    <property type="entry name" value="GGDEF"/>
    <property type="match status" value="1"/>
</dbReference>
<dbReference type="SMART" id="SM00065">
    <property type="entry name" value="GAF"/>
    <property type="match status" value="1"/>
</dbReference>
<accession>A0A2S6ZA99</accession>
<feature type="domain" description="GGDEF" evidence="1">
    <location>
        <begin position="224"/>
        <end position="354"/>
    </location>
</feature>
<dbReference type="Gene3D" id="3.30.450.40">
    <property type="match status" value="1"/>
</dbReference>
<dbReference type="InterPro" id="IPR029787">
    <property type="entry name" value="Nucleotide_cyclase"/>
</dbReference>
<dbReference type="NCBIfam" id="TIGR00254">
    <property type="entry name" value="GGDEF"/>
    <property type="match status" value="1"/>
</dbReference>
<dbReference type="InterPro" id="IPR029016">
    <property type="entry name" value="GAF-like_dom_sf"/>
</dbReference>
<dbReference type="RefSeq" id="WP_104596268.1">
    <property type="nucleotide sequence ID" value="NZ_MIGV01000001.1"/>
</dbReference>
<dbReference type="InterPro" id="IPR043128">
    <property type="entry name" value="Rev_trsase/Diguanyl_cyclase"/>
</dbReference>
<gene>
    <name evidence="2" type="ORF">XaplCFBP3122_01940</name>
</gene>
<dbReference type="Pfam" id="PF00990">
    <property type="entry name" value="GGDEF"/>
    <property type="match status" value="1"/>
</dbReference>
<dbReference type="PANTHER" id="PTHR43102">
    <property type="entry name" value="SLR1143 PROTEIN"/>
    <property type="match status" value="1"/>
</dbReference>
<dbReference type="PANTHER" id="PTHR43102:SF2">
    <property type="entry name" value="GAF DOMAIN-CONTAINING PROTEIN"/>
    <property type="match status" value="1"/>
</dbReference>
<dbReference type="PROSITE" id="PS50887">
    <property type="entry name" value="GGDEF"/>
    <property type="match status" value="1"/>
</dbReference>
<organism evidence="2 3">
    <name type="scientific">Xanthomonas arboricola pv. populi</name>
    <dbReference type="NCBI Taxonomy" id="487823"/>
    <lineage>
        <taxon>Bacteria</taxon>
        <taxon>Pseudomonadati</taxon>
        <taxon>Pseudomonadota</taxon>
        <taxon>Gammaproteobacteria</taxon>
        <taxon>Lysobacterales</taxon>
        <taxon>Lysobacteraceae</taxon>
        <taxon>Xanthomonas</taxon>
    </lineage>
</organism>
<dbReference type="AlphaFoldDB" id="A0A2S6ZA99"/>
<sequence length="367" mass="39265">MQIPDASALHLFHATLLPGDAAVAAQMPANEDERLASLQDYQLLDTAPEPVYDAFTSIAAAVCGTPMALISLIDTQRQWFKSKLGMTPSETPRELSFCAHAILEPDQVMEVGDTQLDARFVGNALVTGEPQIRFYAGAPLLTSDGIALGTLCVLDRTPRRLSAAERNALQALARQVVDTIELRRAARLVELDALRDELTGVWNRAGLEHALHTLTQSSATAPTPSLALALIDLDGFKRLKLQAGAAAADATLVQAVRMIEAQVPDTATVARLSCDRLCVALPETAATEAVEMIERVRKAIEAARWPAGALTISAGLVEVAAGASLDSNALLARARHALQGAIGNGRNCVHRFNGWHRQDRVADLPQL</sequence>